<evidence type="ECO:0000313" key="3">
    <source>
        <dbReference type="Proteomes" id="UP000287171"/>
    </source>
</evidence>
<dbReference type="AlphaFoldDB" id="A0A402B8T4"/>
<reference evidence="3" key="1">
    <citation type="submission" date="2018-12" db="EMBL/GenBank/DDBJ databases">
        <title>Tengunoibacter tsumagoiensis gen. nov., sp. nov., Dictyobacter kobayashii sp. nov., D. alpinus sp. nov., and D. joshuensis sp. nov. and description of Dictyobacteraceae fam. nov. within the order Ktedonobacterales isolated from Tengu-no-mugimeshi.</title>
        <authorList>
            <person name="Wang C.M."/>
            <person name="Zheng Y."/>
            <person name="Sakai Y."/>
            <person name="Toyoda A."/>
            <person name="Minakuchi Y."/>
            <person name="Abe K."/>
            <person name="Yokota A."/>
            <person name="Yabe S."/>
        </authorList>
    </citation>
    <scope>NUCLEOTIDE SEQUENCE [LARGE SCALE GENOMIC DNA]</scope>
    <source>
        <strain evidence="3">Uno16</strain>
    </source>
</reference>
<dbReference type="OrthoDB" id="155122at2"/>
<feature type="transmembrane region" description="Helical" evidence="1">
    <location>
        <begin position="203"/>
        <end position="222"/>
    </location>
</feature>
<keyword evidence="3" id="KW-1185">Reference proteome</keyword>
<feature type="transmembrane region" description="Helical" evidence="1">
    <location>
        <begin position="123"/>
        <end position="144"/>
    </location>
</feature>
<feature type="transmembrane region" description="Helical" evidence="1">
    <location>
        <begin position="336"/>
        <end position="357"/>
    </location>
</feature>
<evidence type="ECO:0000313" key="2">
    <source>
        <dbReference type="EMBL" id="GCE27781.1"/>
    </source>
</evidence>
<evidence type="ECO:0000256" key="1">
    <source>
        <dbReference type="SAM" id="Phobius"/>
    </source>
</evidence>
<keyword evidence="1" id="KW-0812">Transmembrane</keyword>
<feature type="transmembrane region" description="Helical" evidence="1">
    <location>
        <begin position="296"/>
        <end position="316"/>
    </location>
</feature>
<dbReference type="RefSeq" id="WP_126628069.1">
    <property type="nucleotide sequence ID" value="NZ_BIFT01000001.1"/>
</dbReference>
<gene>
    <name evidence="2" type="ORF">KDA_32650</name>
</gene>
<proteinExistence type="predicted"/>
<comment type="caution">
    <text evidence="2">The sequence shown here is derived from an EMBL/GenBank/DDBJ whole genome shotgun (WGS) entry which is preliminary data.</text>
</comment>
<protein>
    <recommendedName>
        <fullName evidence="4">Glycosyltransferase RgtA/B/C/D-like domain-containing protein</fullName>
    </recommendedName>
</protein>
<dbReference type="EMBL" id="BIFT01000001">
    <property type="protein sequence ID" value="GCE27781.1"/>
    <property type="molecule type" value="Genomic_DNA"/>
</dbReference>
<dbReference type="Proteomes" id="UP000287171">
    <property type="component" value="Unassembled WGS sequence"/>
</dbReference>
<organism evidence="2 3">
    <name type="scientific">Dictyobacter alpinus</name>
    <dbReference type="NCBI Taxonomy" id="2014873"/>
    <lineage>
        <taxon>Bacteria</taxon>
        <taxon>Bacillati</taxon>
        <taxon>Chloroflexota</taxon>
        <taxon>Ktedonobacteria</taxon>
        <taxon>Ktedonobacterales</taxon>
        <taxon>Dictyobacteraceae</taxon>
        <taxon>Dictyobacter</taxon>
    </lineage>
</organism>
<feature type="transmembrane region" description="Helical" evidence="1">
    <location>
        <begin position="100"/>
        <end position="117"/>
    </location>
</feature>
<sequence>MVLFCVAITLRVFLAYYNWPLPNSDEGTMGLMGMHIQQGARPILFYDQDYMGVLQAYLGAFFFTFLSPSVFTLRLGMVTLYAGFLLSMYFLVAQLYTKRFALFVVALFSFGSAAMLSRQLIAIGGYAETVFFATLSLAIGLRLALTIPGGDFWYQVRRYGLFFLWGLAITLGIWNDTLILPWVACSSLLLLFTLRELFFKGTILAFLIGLLCGGIPLIIYNLNAPIHHDTISVLVGQLGHVPLNIQTLLLQIKNTFIVSLPTISGSPTCYKSEYSFLSYWGFGTYWHSYCTVTNSIWSIGFVLLAVIATCLAAWALIKMLFPFHWRTRSPEERRIIILNCTRLILIAGILGTLLPYLRSATVINGPGANARYLLGVWIGLPALLWPLWSGATALTSSVNPNKAGLEKAGKAICISILSLLLCISLYGTYLTVVQIPTAQAATQTEQQLIEKLKYYKITHLYADYWVSYRLNFETQASIICASYRYNYRNNGLIEWNNNKYKPYMEIVNKDPYASYLISRRYTSLQQSVEKQFKAKKISVKIIDINGEYIAIQPIRPK</sequence>
<keyword evidence="1" id="KW-0472">Membrane</keyword>
<feature type="transmembrane region" description="Helical" evidence="1">
    <location>
        <begin position="71"/>
        <end position="93"/>
    </location>
</feature>
<keyword evidence="1" id="KW-1133">Transmembrane helix</keyword>
<feature type="transmembrane region" description="Helical" evidence="1">
    <location>
        <begin position="369"/>
        <end position="388"/>
    </location>
</feature>
<name>A0A402B8T4_9CHLR</name>
<accession>A0A402B8T4</accession>
<feature type="transmembrane region" description="Helical" evidence="1">
    <location>
        <begin position="156"/>
        <end position="173"/>
    </location>
</feature>
<feature type="transmembrane region" description="Helical" evidence="1">
    <location>
        <begin position="408"/>
        <end position="429"/>
    </location>
</feature>
<evidence type="ECO:0008006" key="4">
    <source>
        <dbReference type="Google" id="ProtNLM"/>
    </source>
</evidence>